<dbReference type="InterPro" id="IPR046348">
    <property type="entry name" value="SIS_dom_sf"/>
</dbReference>
<dbReference type="NCBIfam" id="NF001211">
    <property type="entry name" value="PRK00179.1"/>
    <property type="match status" value="1"/>
</dbReference>
<keyword evidence="4 7" id="KW-0324">Glycolysis</keyword>
<reference evidence="9 10" key="1">
    <citation type="submission" date="2016-11" db="EMBL/GenBank/DDBJ databases">
        <title>Trade-off between light-utilization and light-protection in marine flavobacteria.</title>
        <authorList>
            <person name="Kumagai Y."/>
        </authorList>
    </citation>
    <scope>NUCLEOTIDE SEQUENCE [LARGE SCALE GENOMIC DNA]</scope>
    <source>
        <strain evidence="9 10">NBRC 107125</strain>
    </source>
</reference>
<evidence type="ECO:0000256" key="7">
    <source>
        <dbReference type="HAMAP-Rule" id="MF_00473"/>
    </source>
</evidence>
<evidence type="ECO:0000256" key="3">
    <source>
        <dbReference type="ARBA" id="ARBA00022432"/>
    </source>
</evidence>
<dbReference type="PANTHER" id="PTHR11469:SF1">
    <property type="entry name" value="GLUCOSE-6-PHOSPHATE ISOMERASE"/>
    <property type="match status" value="1"/>
</dbReference>
<dbReference type="CDD" id="cd05015">
    <property type="entry name" value="SIS_PGI_1"/>
    <property type="match status" value="1"/>
</dbReference>
<dbReference type="PROSITE" id="PS00174">
    <property type="entry name" value="P_GLUCOSE_ISOMERASE_2"/>
    <property type="match status" value="1"/>
</dbReference>
<comment type="pathway">
    <text evidence="7">Carbohydrate biosynthesis; gluconeogenesis.</text>
</comment>
<dbReference type="GO" id="GO:0006096">
    <property type="term" value="P:glycolytic process"/>
    <property type="evidence" value="ECO:0007669"/>
    <property type="project" value="UniProtKB-UniRule"/>
</dbReference>
<evidence type="ECO:0000256" key="6">
    <source>
        <dbReference type="ARBA" id="ARBA00029321"/>
    </source>
</evidence>
<dbReference type="SUPFAM" id="SSF53697">
    <property type="entry name" value="SIS domain"/>
    <property type="match status" value="1"/>
</dbReference>
<accession>A0A1X9NJU0</accession>
<comment type="similarity">
    <text evidence="2 7 8">Belongs to the GPI family.</text>
</comment>
<keyword evidence="7" id="KW-0963">Cytoplasm</keyword>
<dbReference type="UniPathway" id="UPA00138"/>
<comment type="catalytic activity">
    <reaction evidence="6 7 8">
        <text>alpha-D-glucose 6-phosphate = beta-D-fructose 6-phosphate</text>
        <dbReference type="Rhea" id="RHEA:11816"/>
        <dbReference type="ChEBI" id="CHEBI:57634"/>
        <dbReference type="ChEBI" id="CHEBI:58225"/>
        <dbReference type="EC" id="5.3.1.9"/>
    </reaction>
</comment>
<dbReference type="GO" id="GO:0048029">
    <property type="term" value="F:monosaccharide binding"/>
    <property type="evidence" value="ECO:0007669"/>
    <property type="project" value="TreeGrafter"/>
</dbReference>
<dbReference type="InterPro" id="IPR035482">
    <property type="entry name" value="SIS_PGI_2"/>
</dbReference>
<evidence type="ECO:0000313" key="9">
    <source>
        <dbReference type="EMBL" id="ARN74243.1"/>
    </source>
</evidence>
<evidence type="ECO:0000256" key="8">
    <source>
        <dbReference type="RuleBase" id="RU000612"/>
    </source>
</evidence>
<feature type="active site" description="Proton donor" evidence="7">
    <location>
        <position position="346"/>
    </location>
</feature>
<dbReference type="Gene3D" id="3.40.50.10490">
    <property type="entry name" value="Glucose-6-phosphate isomerase like protein, domain 1"/>
    <property type="match status" value="2"/>
</dbReference>
<feature type="active site" evidence="7">
    <location>
        <position position="505"/>
    </location>
</feature>
<dbReference type="EC" id="5.3.1.9" evidence="7"/>
<dbReference type="PRINTS" id="PR00662">
    <property type="entry name" value="G6PISOMERASE"/>
</dbReference>
<keyword evidence="5 7" id="KW-0413">Isomerase</keyword>
<evidence type="ECO:0000256" key="2">
    <source>
        <dbReference type="ARBA" id="ARBA00006604"/>
    </source>
</evidence>
<dbReference type="CDD" id="cd05016">
    <property type="entry name" value="SIS_PGI_2"/>
    <property type="match status" value="1"/>
</dbReference>
<comment type="pathway">
    <text evidence="1 7 8">Carbohydrate degradation; glycolysis; D-glyceraldehyde 3-phosphate and glycerone phosphate from D-glucose: step 2/4.</text>
</comment>
<dbReference type="GO" id="GO:0051156">
    <property type="term" value="P:glucose 6-phosphate metabolic process"/>
    <property type="evidence" value="ECO:0007669"/>
    <property type="project" value="TreeGrafter"/>
</dbReference>
<comment type="subcellular location">
    <subcellularLocation>
        <location evidence="7">Cytoplasm</location>
    </subcellularLocation>
</comment>
<dbReference type="GO" id="GO:0004347">
    <property type="term" value="F:glucose-6-phosphate isomerase activity"/>
    <property type="evidence" value="ECO:0007669"/>
    <property type="project" value="UniProtKB-UniRule"/>
</dbReference>
<dbReference type="Pfam" id="PF00342">
    <property type="entry name" value="PGI"/>
    <property type="match status" value="1"/>
</dbReference>
<dbReference type="GO" id="GO:0006094">
    <property type="term" value="P:gluconeogenesis"/>
    <property type="evidence" value="ECO:0007669"/>
    <property type="project" value="UniProtKB-UniRule"/>
</dbReference>
<evidence type="ECO:0000256" key="4">
    <source>
        <dbReference type="ARBA" id="ARBA00023152"/>
    </source>
</evidence>
<dbReference type="OrthoDB" id="140919at2"/>
<dbReference type="GO" id="GO:0097367">
    <property type="term" value="F:carbohydrate derivative binding"/>
    <property type="evidence" value="ECO:0007669"/>
    <property type="project" value="InterPro"/>
</dbReference>
<dbReference type="PANTHER" id="PTHR11469">
    <property type="entry name" value="GLUCOSE-6-PHOSPHATE ISOMERASE"/>
    <property type="match status" value="1"/>
</dbReference>
<sequence>MSRNNLKGWQQLETMAAASEGKQIKALFANDSERFANYHLAHSGILFDYSKNRISDDVKAALVQLARECEVEAWRDAMFAGDKINRTEGRSVLHTALRSDHCPNQAIGQQVQEELDHIRSFSERARSGQLFGYSGQVITDVVCLGVGGSNLGPEMVTEALPSQPGDTVKLHYISSVDAVPLEHLLAGLSAATTLFIVASKTFTTTETLLNAAAAKRWLLSEAPETAIALHFVAVTEDTDKAASFGITPDYCFRIWDWVGGRFSLWSAIGLPIAIGRGYSAFESLLSGASAMDEHFRSADIAQNIPMMMALVGVWNTTFLNINTLAILPYDQQLHQLPSYLQQAEMESNGKSVNWQGEHIQYNTCPILWGQTGINGQHAFYQLLHQGSHDVASDFIVSANSCAQSDIHHQHLLANCFAQSQALMNGVGEEEVKRELLANGLNNNEIEQLAPHKVHAGNRPTNTLIIDTLDAFHLGALIALYEHKIFVQGIIWEIYSFDQWGVQLGKLLATNMLGDVQPGSAVDRYDSSTNGLLNHIKSVSHSE</sequence>
<dbReference type="EMBL" id="CP019343">
    <property type="protein sequence ID" value="ARN74243.1"/>
    <property type="molecule type" value="Genomic_DNA"/>
</dbReference>
<dbReference type="KEGG" id="osg:BST96_08995"/>
<protein>
    <recommendedName>
        <fullName evidence="7">Glucose-6-phosphate isomerase</fullName>
        <shortName evidence="7">GPI</shortName>
        <ecNumber evidence="7">5.3.1.9</ecNumber>
    </recommendedName>
    <alternativeName>
        <fullName evidence="7">Phosphoglucose isomerase</fullName>
        <shortName evidence="7">PGI</shortName>
    </alternativeName>
    <alternativeName>
        <fullName evidence="7">Phosphohexose isomerase</fullName>
        <shortName evidence="7">PHI</shortName>
    </alternativeName>
</protein>
<comment type="function">
    <text evidence="7">Catalyzes the reversible isomerization of glucose-6-phosphate to fructose-6-phosphate.</text>
</comment>
<feature type="active site" evidence="7">
    <location>
        <position position="377"/>
    </location>
</feature>
<dbReference type="InterPro" id="IPR023096">
    <property type="entry name" value="G6P_Isomerase_C"/>
</dbReference>
<evidence type="ECO:0000256" key="5">
    <source>
        <dbReference type="ARBA" id="ARBA00023235"/>
    </source>
</evidence>
<name>A0A1X9NJU0_9GAMM</name>
<dbReference type="GO" id="GO:0005829">
    <property type="term" value="C:cytosol"/>
    <property type="evidence" value="ECO:0007669"/>
    <property type="project" value="TreeGrafter"/>
</dbReference>
<gene>
    <name evidence="7" type="primary">pgi</name>
    <name evidence="9" type="ORF">BST96_08995</name>
</gene>
<dbReference type="InterPro" id="IPR018189">
    <property type="entry name" value="Phosphoglucose_isomerase_CS"/>
</dbReference>
<dbReference type="HAMAP" id="MF_00473">
    <property type="entry name" value="G6P_isomerase"/>
    <property type="match status" value="1"/>
</dbReference>
<dbReference type="STRING" id="716816.BST96_08995"/>
<organism evidence="9 10">
    <name type="scientific">Oceanicoccus sagamiensis</name>
    <dbReference type="NCBI Taxonomy" id="716816"/>
    <lineage>
        <taxon>Bacteria</taxon>
        <taxon>Pseudomonadati</taxon>
        <taxon>Pseudomonadota</taxon>
        <taxon>Gammaproteobacteria</taxon>
        <taxon>Cellvibrionales</taxon>
        <taxon>Spongiibacteraceae</taxon>
        <taxon>Oceanicoccus</taxon>
    </lineage>
</organism>
<dbReference type="Gene3D" id="1.10.1390.10">
    <property type="match status" value="1"/>
</dbReference>
<proteinExistence type="inferred from homology"/>
<evidence type="ECO:0000256" key="1">
    <source>
        <dbReference type="ARBA" id="ARBA00004926"/>
    </source>
</evidence>
<dbReference type="RefSeq" id="WP_085758381.1">
    <property type="nucleotide sequence ID" value="NZ_CP019343.1"/>
</dbReference>
<dbReference type="AlphaFoldDB" id="A0A1X9NJU0"/>
<dbReference type="PROSITE" id="PS51463">
    <property type="entry name" value="P_GLUCOSE_ISOMERASE_3"/>
    <property type="match status" value="1"/>
</dbReference>
<dbReference type="InterPro" id="IPR035476">
    <property type="entry name" value="SIS_PGI_1"/>
</dbReference>
<dbReference type="InterPro" id="IPR001672">
    <property type="entry name" value="G6P_Isomerase"/>
</dbReference>
<dbReference type="Proteomes" id="UP000193450">
    <property type="component" value="Chromosome"/>
</dbReference>
<dbReference type="PROSITE" id="PS00765">
    <property type="entry name" value="P_GLUCOSE_ISOMERASE_1"/>
    <property type="match status" value="1"/>
</dbReference>
<dbReference type="UniPathway" id="UPA00109">
    <property type="reaction ID" value="UER00181"/>
</dbReference>
<keyword evidence="3 7" id="KW-0312">Gluconeogenesis</keyword>
<keyword evidence="10" id="KW-1185">Reference proteome</keyword>
<evidence type="ECO:0000313" key="10">
    <source>
        <dbReference type="Proteomes" id="UP000193450"/>
    </source>
</evidence>